<keyword evidence="3" id="KW-1185">Reference proteome</keyword>
<feature type="transmembrane region" description="Helical" evidence="1">
    <location>
        <begin position="12"/>
        <end position="34"/>
    </location>
</feature>
<name>A0A1H8CM22_9EURY</name>
<keyword evidence="1" id="KW-1133">Transmembrane helix</keyword>
<evidence type="ECO:0000313" key="3">
    <source>
        <dbReference type="Proteomes" id="UP000198775"/>
    </source>
</evidence>
<sequence length="67" mass="6618">MPDALTGRLTRNPLATAIAFGLGIAVLATAAFSFPPGGPPLSAILAFTISLGLALGVVTYVGLSAFS</sequence>
<dbReference type="EMBL" id="FOCX01000001">
    <property type="protein sequence ID" value="SEM95972.1"/>
    <property type="molecule type" value="Genomic_DNA"/>
</dbReference>
<gene>
    <name evidence="2" type="ORF">SAMN05216388_100120</name>
</gene>
<organism evidence="2 3">
    <name type="scientific">Halorientalis persicus</name>
    <dbReference type="NCBI Taxonomy" id="1367881"/>
    <lineage>
        <taxon>Archaea</taxon>
        <taxon>Methanobacteriati</taxon>
        <taxon>Methanobacteriota</taxon>
        <taxon>Stenosarchaea group</taxon>
        <taxon>Halobacteria</taxon>
        <taxon>Halobacteriales</taxon>
        <taxon>Haloarculaceae</taxon>
        <taxon>Halorientalis</taxon>
    </lineage>
</organism>
<feature type="transmembrane region" description="Helical" evidence="1">
    <location>
        <begin position="40"/>
        <end position="63"/>
    </location>
</feature>
<dbReference type="AlphaFoldDB" id="A0A1H8CM22"/>
<dbReference type="RefSeq" id="WP_092656361.1">
    <property type="nucleotide sequence ID" value="NZ_FOCX01000001.1"/>
</dbReference>
<protein>
    <submittedName>
        <fullName evidence="2">Uncharacterized protein</fullName>
    </submittedName>
</protein>
<keyword evidence="1" id="KW-0812">Transmembrane</keyword>
<reference evidence="3" key="1">
    <citation type="submission" date="2016-10" db="EMBL/GenBank/DDBJ databases">
        <authorList>
            <person name="Varghese N."/>
            <person name="Submissions S."/>
        </authorList>
    </citation>
    <scope>NUCLEOTIDE SEQUENCE [LARGE SCALE GENOMIC DNA]</scope>
    <source>
        <strain evidence="3">IBRC-M 10043</strain>
    </source>
</reference>
<dbReference type="OrthoDB" id="381171at2157"/>
<accession>A0A1H8CM22</accession>
<evidence type="ECO:0000313" key="2">
    <source>
        <dbReference type="EMBL" id="SEM95972.1"/>
    </source>
</evidence>
<dbReference type="Proteomes" id="UP000198775">
    <property type="component" value="Unassembled WGS sequence"/>
</dbReference>
<keyword evidence="1" id="KW-0472">Membrane</keyword>
<proteinExistence type="predicted"/>
<evidence type="ECO:0000256" key="1">
    <source>
        <dbReference type="SAM" id="Phobius"/>
    </source>
</evidence>